<accession>A0A2W5VB20</accession>
<evidence type="ECO:0000256" key="1">
    <source>
        <dbReference type="SAM" id="Phobius"/>
    </source>
</evidence>
<sequence length="67" mass="7234">MMAHTWRILRAACRLYALAGAVFLAFFLVGQMPVGDIRLGFGEGEILAMALAWLAAVIVTALDLRGL</sequence>
<evidence type="ECO:0000313" key="3">
    <source>
        <dbReference type="Proteomes" id="UP000249393"/>
    </source>
</evidence>
<feature type="transmembrane region" description="Helical" evidence="1">
    <location>
        <begin position="46"/>
        <end position="64"/>
    </location>
</feature>
<dbReference type="RefSeq" id="WP_304273981.1">
    <property type="nucleotide sequence ID" value="NZ_QFQZ01000006.1"/>
</dbReference>
<keyword evidence="1" id="KW-0812">Transmembrane</keyword>
<dbReference type="EMBL" id="QFQZ01000006">
    <property type="protein sequence ID" value="PZR36462.1"/>
    <property type="molecule type" value="Genomic_DNA"/>
</dbReference>
<proteinExistence type="predicted"/>
<feature type="transmembrane region" description="Helical" evidence="1">
    <location>
        <begin position="12"/>
        <end position="34"/>
    </location>
</feature>
<dbReference type="AlphaFoldDB" id="A0A2W5VB20"/>
<reference evidence="2 3" key="1">
    <citation type="submission" date="2017-08" db="EMBL/GenBank/DDBJ databases">
        <title>Infants hospitalized years apart are colonized by the same room-sourced microbial strains.</title>
        <authorList>
            <person name="Brooks B."/>
            <person name="Olm M.R."/>
            <person name="Firek B.A."/>
            <person name="Baker R."/>
            <person name="Thomas B.C."/>
            <person name="Morowitz M.J."/>
            <person name="Banfield J.F."/>
        </authorList>
    </citation>
    <scope>NUCLEOTIDE SEQUENCE [LARGE SCALE GENOMIC DNA]</scope>
    <source>
        <strain evidence="2">S2_003_000_R2_4</strain>
    </source>
</reference>
<keyword evidence="1" id="KW-0472">Membrane</keyword>
<name>A0A2W5VB20_9CAUL</name>
<dbReference type="Proteomes" id="UP000249393">
    <property type="component" value="Unassembled WGS sequence"/>
</dbReference>
<comment type="caution">
    <text evidence="2">The sequence shown here is derived from an EMBL/GenBank/DDBJ whole genome shotgun (WGS) entry which is preliminary data.</text>
</comment>
<organism evidence="2 3">
    <name type="scientific">Caulobacter segnis</name>
    <dbReference type="NCBI Taxonomy" id="88688"/>
    <lineage>
        <taxon>Bacteria</taxon>
        <taxon>Pseudomonadati</taxon>
        <taxon>Pseudomonadota</taxon>
        <taxon>Alphaproteobacteria</taxon>
        <taxon>Caulobacterales</taxon>
        <taxon>Caulobacteraceae</taxon>
        <taxon>Caulobacter</taxon>
    </lineage>
</organism>
<gene>
    <name evidence="2" type="ORF">DI526_03220</name>
</gene>
<keyword evidence="1" id="KW-1133">Transmembrane helix</keyword>
<evidence type="ECO:0000313" key="2">
    <source>
        <dbReference type="EMBL" id="PZR36462.1"/>
    </source>
</evidence>
<protein>
    <submittedName>
        <fullName evidence="2">Uncharacterized protein</fullName>
    </submittedName>
</protein>